<evidence type="ECO:0000313" key="3">
    <source>
        <dbReference type="EMBL" id="KAH0620054.1"/>
    </source>
</evidence>
<protein>
    <recommendedName>
        <fullName evidence="5">Lines homolog 1</fullName>
    </recommendedName>
</protein>
<evidence type="ECO:0000259" key="2">
    <source>
        <dbReference type="Pfam" id="PF14695"/>
    </source>
</evidence>
<sequence length="762" mass="85950">MGTLFFLLKQIYDDVLVDAPLAKDSHECAALLDPCVSSHFSGKNKETCLFSPKSGIQNSSPLDIIAFKVDDTSDTSENESHSRYDAGEIMLLQLTLIKMILTKVQSQKLEVGIKQKYLEIVRILLKEAHIDSKLIHCVCSSDKQLSYLASKSLVSLVCFQLREEHFLNSDWLAFSSEALKGFPSSNWITECLWTLMNVIKDILKDEGLCKEGDLKKLLMPLDEILNGFYNSIMFYYSDIMQDTPICAKATNDLSSFLDLLELLIASRIKMPLNLSCQRILFLNASCVLGLTTAPVHDLVKKKSIILLKKCILHKAGEDLIKRETFSSHQDLHINTDTSVFADTFLQFVNSGWLNRLSISEKASHFGGSQVKPEMDICSSADQVTLRALSLVLLKALEIKIQNSAFEAEAKVHLESGMYPLLKFLERYLRPSLCVDLSEHPCMWLSVLFIEQDDDLFEASNALLTIHLKFQRFWCEVGSAMCCLNGGSLDSWTHQNGCNPHCIFLFLLKSIAFDATVLLDFLISSETCFLEYFVRYLKLLVEDWHQFLKMFKLPKPTASRDFGFPLSCQPKGPYHLDSHLQSTSCDPQSCTMTLLTSSQNFSSSCHVDSQSVKPTRTNFLLESDNTSLLGPFQRLVDYESSEDSEVECVEESLTETKQPSLNNQPCTDETNFMEVDDPRGTPKQNVLPLDHKNGTTSSITCYQISPNTPGPAEEVLQKSVKCFQELEELISKLHRRKLFPYNPSALLKLLTQVVTVSKVYRSS</sequence>
<accession>A0ABQ7SRT9</accession>
<evidence type="ECO:0008006" key="5">
    <source>
        <dbReference type="Google" id="ProtNLM"/>
    </source>
</evidence>
<keyword evidence="4" id="KW-1185">Reference proteome</keyword>
<comment type="caution">
    <text evidence="3">The sequence shown here is derived from an EMBL/GenBank/DDBJ whole genome shotgun (WGS) entry which is preliminary data.</text>
</comment>
<name>A0ABQ7SRT9_PHRPL</name>
<dbReference type="Pfam" id="PF14695">
    <property type="entry name" value="LINES_C"/>
    <property type="match status" value="1"/>
</dbReference>
<dbReference type="InterPro" id="IPR029415">
    <property type="entry name" value="Lines_C"/>
</dbReference>
<dbReference type="InterPro" id="IPR024875">
    <property type="entry name" value="Protein_Lines"/>
</dbReference>
<feature type="domain" description="Protein Lines N-terminal" evidence="1">
    <location>
        <begin position="194"/>
        <end position="548"/>
    </location>
</feature>
<reference evidence="3 4" key="1">
    <citation type="journal article" date="2022" name="Gigascience">
        <title>A chromosome-level genome assembly and annotation of the desert horned lizard, Phrynosoma platyrhinos, provides insight into chromosomal rearrangements among reptiles.</title>
        <authorList>
            <person name="Koochekian N."/>
            <person name="Ascanio A."/>
            <person name="Farleigh K."/>
            <person name="Card D.C."/>
            <person name="Schield D.R."/>
            <person name="Castoe T.A."/>
            <person name="Jezkova T."/>
        </authorList>
    </citation>
    <scope>NUCLEOTIDE SEQUENCE [LARGE SCALE GENOMIC DNA]</scope>
    <source>
        <strain evidence="3">NK-2021</strain>
    </source>
</reference>
<organism evidence="3 4">
    <name type="scientific">Phrynosoma platyrhinos</name>
    <name type="common">Desert horned lizard</name>
    <dbReference type="NCBI Taxonomy" id="52577"/>
    <lineage>
        <taxon>Eukaryota</taxon>
        <taxon>Metazoa</taxon>
        <taxon>Chordata</taxon>
        <taxon>Craniata</taxon>
        <taxon>Vertebrata</taxon>
        <taxon>Euteleostomi</taxon>
        <taxon>Lepidosauria</taxon>
        <taxon>Squamata</taxon>
        <taxon>Bifurcata</taxon>
        <taxon>Unidentata</taxon>
        <taxon>Episquamata</taxon>
        <taxon>Toxicofera</taxon>
        <taxon>Iguania</taxon>
        <taxon>Phrynosomatidae</taxon>
        <taxon>Phrynosomatinae</taxon>
        <taxon>Phrynosoma</taxon>
    </lineage>
</organism>
<proteinExistence type="predicted"/>
<dbReference type="PANTHER" id="PTHR16057:SF1">
    <property type="entry name" value="PROTEIN LINES HOMOLOG 1"/>
    <property type="match status" value="1"/>
</dbReference>
<evidence type="ECO:0000313" key="4">
    <source>
        <dbReference type="Proteomes" id="UP000826234"/>
    </source>
</evidence>
<dbReference type="Proteomes" id="UP000826234">
    <property type="component" value="Unassembled WGS sequence"/>
</dbReference>
<dbReference type="InterPro" id="IPR032794">
    <property type="entry name" value="LINES_N"/>
</dbReference>
<gene>
    <name evidence="3" type="ORF">JD844_014592</name>
</gene>
<feature type="domain" description="Protein Lines C-terminal" evidence="2">
    <location>
        <begin position="719"/>
        <end position="753"/>
    </location>
</feature>
<dbReference type="Pfam" id="PF14694">
    <property type="entry name" value="LINES_N"/>
    <property type="match status" value="1"/>
</dbReference>
<dbReference type="PANTHER" id="PTHR16057">
    <property type="entry name" value="WINS1, 2 PROTEIN"/>
    <property type="match status" value="1"/>
</dbReference>
<evidence type="ECO:0000259" key="1">
    <source>
        <dbReference type="Pfam" id="PF14694"/>
    </source>
</evidence>
<dbReference type="EMBL" id="JAIPUX010003439">
    <property type="protein sequence ID" value="KAH0620054.1"/>
    <property type="molecule type" value="Genomic_DNA"/>
</dbReference>